<dbReference type="CDD" id="cd07983">
    <property type="entry name" value="LPLAT_DUF374-like"/>
    <property type="match status" value="1"/>
</dbReference>
<proteinExistence type="predicted"/>
<feature type="domain" description="DUF374" evidence="1">
    <location>
        <begin position="82"/>
        <end position="149"/>
    </location>
</feature>
<dbReference type="InterPro" id="IPR007172">
    <property type="entry name" value="DUF374"/>
</dbReference>
<dbReference type="Pfam" id="PF04028">
    <property type="entry name" value="DUF374"/>
    <property type="match status" value="1"/>
</dbReference>
<name>A0A2U3KYB0_9BACT</name>
<dbReference type="Proteomes" id="UP000238701">
    <property type="component" value="Unassembled WGS sequence"/>
</dbReference>
<dbReference type="EMBL" id="OMOD01000150">
    <property type="protein sequence ID" value="SPF44674.1"/>
    <property type="molecule type" value="Genomic_DNA"/>
</dbReference>
<evidence type="ECO:0000313" key="3">
    <source>
        <dbReference type="Proteomes" id="UP000238701"/>
    </source>
</evidence>
<accession>A0A2U3KYB0</accession>
<evidence type="ECO:0000259" key="1">
    <source>
        <dbReference type="Pfam" id="PF04028"/>
    </source>
</evidence>
<dbReference type="AlphaFoldDB" id="A0A2U3KYB0"/>
<reference evidence="3" key="1">
    <citation type="submission" date="2018-02" db="EMBL/GenBank/DDBJ databases">
        <authorList>
            <person name="Hausmann B."/>
        </authorList>
    </citation>
    <scope>NUCLEOTIDE SEQUENCE [LARGE SCALE GENOMIC DNA]</scope>
    <source>
        <strain evidence="3">Peat soil MAG SbA1</strain>
    </source>
</reference>
<gene>
    <name evidence="2" type="ORF">SBA1_550039</name>
</gene>
<evidence type="ECO:0000313" key="2">
    <source>
        <dbReference type="EMBL" id="SPF44674.1"/>
    </source>
</evidence>
<dbReference type="OrthoDB" id="9810508at2"/>
<organism evidence="2 3">
    <name type="scientific">Candidatus Sulfotelmatobacter kueseliae</name>
    <dbReference type="NCBI Taxonomy" id="2042962"/>
    <lineage>
        <taxon>Bacteria</taxon>
        <taxon>Pseudomonadati</taxon>
        <taxon>Acidobacteriota</taxon>
        <taxon>Terriglobia</taxon>
        <taxon>Terriglobales</taxon>
        <taxon>Candidatus Korobacteraceae</taxon>
        <taxon>Candidatus Sulfotelmatobacter</taxon>
    </lineage>
</organism>
<sequence>MPEASTPAASLPALPAIDPRRYILRQRMVLRMIIWAGYGLIRLIGPTLRICFSREDDAQETLDQRPLVASFWHSCMIPATYVFRDMGIRVMSSNSYDGEYMGRIIHKFGFVAVKGSSSRNAVRALLGLRRALEDGWTVAFTLDGPRGPRRKVKPGPVALARSSGMALTMFHAAVDKAWVLNTWDGLMIPAPFSRVLLRFGKMIPVPAQASDEDVERYTAELQSSLDRVVEFAEANVSAVGTAEFPVIDC</sequence>
<protein>
    <recommendedName>
        <fullName evidence="1">DUF374 domain-containing protein</fullName>
    </recommendedName>
</protein>